<dbReference type="KEGG" id="bgf:BC1003_4259"/>
<gene>
    <name evidence="2" type="ordered locus">BC1003_4259</name>
</gene>
<proteinExistence type="predicted"/>
<feature type="compositionally biased region" description="Low complexity" evidence="1">
    <location>
        <begin position="98"/>
        <end position="116"/>
    </location>
</feature>
<feature type="region of interest" description="Disordered" evidence="1">
    <location>
        <begin position="253"/>
        <end position="278"/>
    </location>
</feature>
<dbReference type="EMBL" id="CP002218">
    <property type="protein sequence ID" value="ADN60193.1"/>
    <property type="molecule type" value="Genomic_DNA"/>
</dbReference>
<feature type="region of interest" description="Disordered" evidence="1">
    <location>
        <begin position="88"/>
        <end position="116"/>
    </location>
</feature>
<evidence type="ECO:0008006" key="3">
    <source>
        <dbReference type="Google" id="ProtNLM"/>
    </source>
</evidence>
<accession>E1TEN8</accession>
<sequence length="314" mass="33642">MKSLLNRRSVLTGPSHIVRMAHNPAAAPASSPDGNADADDLSRGLASGAASRPASKTGANVGADVGSAFRADFRADPRADFSADAEAELDGTAGPGAGADDASIGPSNAGSAASAAVARHGPRPVLTLRPVQAVPSQVSARGVQIANTAEVEWLAEEEALTPFRVFRSFAYSVSLLFHAKELAYYVALYQDGALWRALKAADLEAAEAAFHHFEDQATRLSDCETRRAQLEAQNEQLARMIARSEAEAERLRSDLQRRSAQEQAASNRQHQVRKEVSQLEAQRIAAQAHLNKAHRQMQQLKMTSNEAIPHLPSR</sequence>
<name>E1TEN8_BURSG</name>
<protein>
    <recommendedName>
        <fullName evidence="3">DUF2968 domain-containing protein</fullName>
    </recommendedName>
</protein>
<dbReference type="InterPro" id="IPR021350">
    <property type="entry name" value="DUF2968"/>
</dbReference>
<reference evidence="2" key="1">
    <citation type="submission" date="2010-09" db="EMBL/GenBank/DDBJ databases">
        <title>Complete sequence of chromosome2 of Burkholderia sp. CCGE1003.</title>
        <authorList>
            <consortium name="US DOE Joint Genome Institute"/>
            <person name="Lucas S."/>
            <person name="Copeland A."/>
            <person name="Lapidus A."/>
            <person name="Cheng J.-F."/>
            <person name="Bruce D."/>
            <person name="Goodwin L."/>
            <person name="Pitluck S."/>
            <person name="Daligault H."/>
            <person name="Davenport K."/>
            <person name="Detter J.C."/>
            <person name="Han C."/>
            <person name="Tapia R."/>
            <person name="Land M."/>
            <person name="Hauser L."/>
            <person name="Jeffries C."/>
            <person name="Kyrpides N."/>
            <person name="Ivanova N."/>
            <person name="Ovchinnikova G."/>
            <person name="Martinez-Romero E."/>
            <person name="Rogel M.A."/>
            <person name="Auchtung J."/>
            <person name="Tiedje J.M."/>
            <person name="Woyke T."/>
        </authorList>
    </citation>
    <scope>NUCLEOTIDE SEQUENCE</scope>
    <source>
        <strain evidence="2">CCGE1003</strain>
    </source>
</reference>
<dbReference type="Pfam" id="PF11180">
    <property type="entry name" value="DUF2968"/>
    <property type="match status" value="1"/>
</dbReference>
<evidence type="ECO:0000313" key="2">
    <source>
        <dbReference type="EMBL" id="ADN60193.1"/>
    </source>
</evidence>
<feature type="compositionally biased region" description="Low complexity" evidence="1">
    <location>
        <begin position="25"/>
        <end position="35"/>
    </location>
</feature>
<evidence type="ECO:0000256" key="1">
    <source>
        <dbReference type="SAM" id="MobiDB-lite"/>
    </source>
</evidence>
<dbReference type="HOGENOM" id="CLU_064077_0_0_4"/>
<organism evidence="2">
    <name type="scientific">Burkholderia sp. (strain CCGE1003)</name>
    <dbReference type="NCBI Taxonomy" id="640512"/>
    <lineage>
        <taxon>Bacteria</taxon>
        <taxon>Pseudomonadati</taxon>
        <taxon>Pseudomonadota</taxon>
        <taxon>Betaproteobacteria</taxon>
        <taxon>Burkholderiales</taxon>
        <taxon>Burkholderiaceae</taxon>
        <taxon>Burkholderia</taxon>
    </lineage>
</organism>
<dbReference type="OrthoDB" id="9135325at2"/>
<dbReference type="AlphaFoldDB" id="E1TEN8"/>
<dbReference type="eggNOG" id="ENOG503157J">
    <property type="taxonomic scope" value="Bacteria"/>
</dbReference>
<feature type="region of interest" description="Disordered" evidence="1">
    <location>
        <begin position="25"/>
        <end position="62"/>
    </location>
</feature>